<dbReference type="InterPro" id="IPR006076">
    <property type="entry name" value="FAD-dep_OxRdtase"/>
</dbReference>
<dbReference type="AlphaFoldDB" id="A0A161ST08"/>
<dbReference type="SUPFAM" id="SSF51905">
    <property type="entry name" value="FAD/NAD(P)-binding domain"/>
    <property type="match status" value="1"/>
</dbReference>
<gene>
    <name evidence="6" type="ORF">AV656_07660</name>
</gene>
<dbReference type="OrthoDB" id="9805337at2"/>
<organism evidence="6 7">
    <name type="scientific">Bhargavaea cecembensis</name>
    <dbReference type="NCBI Taxonomy" id="394098"/>
    <lineage>
        <taxon>Bacteria</taxon>
        <taxon>Bacillati</taxon>
        <taxon>Bacillota</taxon>
        <taxon>Bacilli</taxon>
        <taxon>Bacillales</taxon>
        <taxon>Caryophanaceae</taxon>
        <taxon>Bhargavaea</taxon>
    </lineage>
</organism>
<evidence type="ECO:0000256" key="1">
    <source>
        <dbReference type="ARBA" id="ARBA00001974"/>
    </source>
</evidence>
<reference evidence="6 7" key="1">
    <citation type="submission" date="2016-01" db="EMBL/GenBank/DDBJ databases">
        <title>Whole genome sequencing of Bhargavaea cecembensis T14.</title>
        <authorList>
            <person name="Hong K.W."/>
        </authorList>
    </citation>
    <scope>NUCLEOTIDE SEQUENCE [LARGE SCALE GENOMIC DNA]</scope>
    <source>
        <strain evidence="6 7">T14</strain>
    </source>
</reference>
<keyword evidence="4" id="KW-0560">Oxidoreductase</keyword>
<dbReference type="Gene3D" id="3.30.9.10">
    <property type="entry name" value="D-Amino Acid Oxidase, subunit A, domain 2"/>
    <property type="match status" value="1"/>
</dbReference>
<dbReference type="Proteomes" id="UP000076490">
    <property type="component" value="Unassembled WGS sequence"/>
</dbReference>
<evidence type="ECO:0000313" key="7">
    <source>
        <dbReference type="Proteomes" id="UP000076490"/>
    </source>
</evidence>
<dbReference type="Gene3D" id="3.50.50.60">
    <property type="entry name" value="FAD/NAD(P)-binding domain"/>
    <property type="match status" value="1"/>
</dbReference>
<comment type="cofactor">
    <cofactor evidence="1">
        <name>FAD</name>
        <dbReference type="ChEBI" id="CHEBI:57692"/>
    </cofactor>
</comment>
<evidence type="ECO:0000256" key="4">
    <source>
        <dbReference type="ARBA" id="ARBA00023002"/>
    </source>
</evidence>
<feature type="domain" description="FAD dependent oxidoreductase" evidence="5">
    <location>
        <begin position="2"/>
        <end position="349"/>
    </location>
</feature>
<dbReference type="RefSeq" id="WP_063180628.1">
    <property type="nucleotide sequence ID" value="NZ_LQNT01000009.1"/>
</dbReference>
<dbReference type="GO" id="GO:0005737">
    <property type="term" value="C:cytoplasm"/>
    <property type="evidence" value="ECO:0007669"/>
    <property type="project" value="TreeGrafter"/>
</dbReference>
<protein>
    <submittedName>
        <fullName evidence="6">Oxidoreductase</fullName>
    </submittedName>
</protein>
<dbReference type="SUPFAM" id="SSF54373">
    <property type="entry name" value="FAD-linked reductases, C-terminal domain"/>
    <property type="match status" value="1"/>
</dbReference>
<comment type="caution">
    <text evidence="6">The sequence shown here is derived from an EMBL/GenBank/DDBJ whole genome shotgun (WGS) entry which is preliminary data.</text>
</comment>
<dbReference type="InterPro" id="IPR036188">
    <property type="entry name" value="FAD/NAD-bd_sf"/>
</dbReference>
<proteinExistence type="inferred from homology"/>
<accession>A0A161ST08</accession>
<dbReference type="PANTHER" id="PTHR13847:SF286">
    <property type="entry name" value="D-AMINO ACID DEHYDROGENASE"/>
    <property type="match status" value="1"/>
</dbReference>
<evidence type="ECO:0000259" key="5">
    <source>
        <dbReference type="Pfam" id="PF01266"/>
    </source>
</evidence>
<keyword evidence="3" id="KW-0285">Flavoprotein</keyword>
<evidence type="ECO:0000256" key="3">
    <source>
        <dbReference type="ARBA" id="ARBA00022630"/>
    </source>
</evidence>
<name>A0A161ST08_9BACL</name>
<dbReference type="EMBL" id="LQNT01000009">
    <property type="protein sequence ID" value="KZE38770.1"/>
    <property type="molecule type" value="Genomic_DNA"/>
</dbReference>
<sequence>MKVAVIGAGIVGASAAYHLSRQADVEVILIDKEQKGKATLAGAGIICPWVSHADDPDWYRLAKEGAKFYPNLIGRLQEDGEHETSYKQVGALCVSDRAEELDRIEEALRAKQVDAPELGEILRLDAEETRRRFPPLNEELESVYVSGAARIDGRLLREAMVRAAVKNGARIVEGEANLFSDGQKVTGVAVDEETYDADQVIVTAGAWVPDLLEPFGVQVNVQPQRGQILHIEMPGEDTSDWPVILPQSTHYMLAFDDSRVVAGATRETGSGFDYRQTVGGVHEVAGEALRIAPGLSHGTLKEVRIGFRPMGDNSLPLLGKLEELGSVTVATGLGPSGLTMGPYVGYLSACLATGEETGMDLGVYHPLRGATVNR</sequence>
<evidence type="ECO:0000256" key="2">
    <source>
        <dbReference type="ARBA" id="ARBA00009410"/>
    </source>
</evidence>
<dbReference type="Pfam" id="PF01266">
    <property type="entry name" value="DAO"/>
    <property type="match status" value="1"/>
</dbReference>
<dbReference type="GO" id="GO:0016491">
    <property type="term" value="F:oxidoreductase activity"/>
    <property type="evidence" value="ECO:0007669"/>
    <property type="project" value="UniProtKB-KW"/>
</dbReference>
<dbReference type="PANTHER" id="PTHR13847">
    <property type="entry name" value="SARCOSINE DEHYDROGENASE-RELATED"/>
    <property type="match status" value="1"/>
</dbReference>
<evidence type="ECO:0000313" key="6">
    <source>
        <dbReference type="EMBL" id="KZE38770.1"/>
    </source>
</evidence>
<comment type="similarity">
    <text evidence="2">Belongs to the DadA oxidoreductase family.</text>
</comment>